<keyword evidence="2" id="KW-1185">Reference proteome</keyword>
<dbReference type="AlphaFoldDB" id="A0A4Y8KYX0"/>
<reference evidence="1 2" key="1">
    <citation type="submission" date="2019-03" db="EMBL/GenBank/DDBJ databases">
        <title>San Antonio Military Medical Center submission to MRSN (WRAIR), pending publication.</title>
        <authorList>
            <person name="Blyth D.M."/>
            <person name="Mccarthy S.L."/>
            <person name="Schall S.E."/>
            <person name="Stam J.A."/>
            <person name="Ong A.C."/>
            <person name="Mcgann P.T."/>
        </authorList>
    </citation>
    <scope>NUCLEOTIDE SEQUENCE [LARGE SCALE GENOMIC DNA]</scope>
    <source>
        <strain evidence="1 2">MRSN571793</strain>
    </source>
</reference>
<evidence type="ECO:0000313" key="1">
    <source>
        <dbReference type="EMBL" id="TFD92169.1"/>
    </source>
</evidence>
<dbReference type="SUPFAM" id="SSF52540">
    <property type="entry name" value="P-loop containing nucleoside triphosphate hydrolases"/>
    <property type="match status" value="1"/>
</dbReference>
<protein>
    <recommendedName>
        <fullName evidence="3">ATP-binding protein</fullName>
    </recommendedName>
</protein>
<accession>A0A4Y8KYX0</accession>
<comment type="caution">
    <text evidence="1">The sequence shown here is derived from an EMBL/GenBank/DDBJ whole genome shotgun (WGS) entry which is preliminary data.</text>
</comment>
<organism evidence="1 2">
    <name type="scientific">Dysgonomonas capnocytophagoides</name>
    <dbReference type="NCBI Taxonomy" id="45254"/>
    <lineage>
        <taxon>Bacteria</taxon>
        <taxon>Pseudomonadati</taxon>
        <taxon>Bacteroidota</taxon>
        <taxon>Bacteroidia</taxon>
        <taxon>Bacteroidales</taxon>
        <taxon>Dysgonomonadaceae</taxon>
        <taxon>Dysgonomonas</taxon>
    </lineage>
</organism>
<dbReference type="Proteomes" id="UP000297861">
    <property type="component" value="Unassembled WGS sequence"/>
</dbReference>
<name>A0A4Y8KYX0_9BACT</name>
<evidence type="ECO:0000313" key="2">
    <source>
        <dbReference type="Proteomes" id="UP000297861"/>
    </source>
</evidence>
<gene>
    <name evidence="1" type="ORF">E2605_18865</name>
</gene>
<dbReference type="InterPro" id="IPR027417">
    <property type="entry name" value="P-loop_NTPase"/>
</dbReference>
<evidence type="ECO:0008006" key="3">
    <source>
        <dbReference type="Google" id="ProtNLM"/>
    </source>
</evidence>
<proteinExistence type="predicted"/>
<sequence length="451" mass="51632">MISRTKKHFFLYEVFTPSQPAYYTYVPRLSIDKRLERAFNTPGKQIIVYGFSGSGKSTILMNKLKSGNIKFISTQCMMGTTISDILIEAFDKLDVYYNPNIEKSTKKKVQGSLQASYLAFKASLSGERENSSKVNSKKAVDLPITPQTLAKYMGEAGFCWIIEDFHKMDASEKKKMSQIMKVFMDSSIEYPKLKIIAIGAVNTAREVVQLDPEMRNRVAEIEVPLMKIDFLKEILIKGQKLLNIHIPDAVIDKITVYSAGLPSVTHDLAYFLCDLNNIQSTHKSIKRFEIPSKSFDEALDEYAKDKSDTFRADYELATRVIKKRKSENPVDILNAILSDNKNDGSSINDIKEVIQLRDTSYTGSNLKKYVDELTTPDRGEILRYNEISLKYFFSNPFIKSFCFRELRTDTPDGQSKGKAFREFKTTLDKELDVAYQVFLNDFKDDYSDNDW</sequence>
<dbReference type="RefSeq" id="WP_134437577.1">
    <property type="nucleotide sequence ID" value="NZ_SOML01000018.1"/>
</dbReference>
<dbReference type="Gene3D" id="3.40.50.300">
    <property type="entry name" value="P-loop containing nucleotide triphosphate hydrolases"/>
    <property type="match status" value="1"/>
</dbReference>
<dbReference type="OrthoDB" id="7020775at2"/>
<dbReference type="EMBL" id="SOML01000018">
    <property type="protein sequence ID" value="TFD92169.1"/>
    <property type="molecule type" value="Genomic_DNA"/>
</dbReference>